<evidence type="ECO:0000313" key="7">
    <source>
        <dbReference type="EMBL" id="KAH7968453.1"/>
    </source>
</evidence>
<feature type="domain" description="Cullin family profile" evidence="6">
    <location>
        <begin position="377"/>
        <end position="628"/>
    </location>
</feature>
<protein>
    <recommendedName>
        <fullName evidence="6">Cullin family profile domain-containing protein</fullName>
    </recommendedName>
</protein>
<dbReference type="InterPro" id="IPR016159">
    <property type="entry name" value="Cullin_repeat-like_dom_sf"/>
</dbReference>
<name>A0A9D4Q6G8_RHISA</name>
<dbReference type="InterPro" id="IPR036390">
    <property type="entry name" value="WH_DNA-bd_sf"/>
</dbReference>
<dbReference type="FunFam" id="3.30.230.130:FF:000002">
    <property type="entry name" value="cullin-3 isoform X1"/>
    <property type="match status" value="1"/>
</dbReference>
<dbReference type="InterPro" id="IPR016158">
    <property type="entry name" value="Cullin_homology"/>
</dbReference>
<dbReference type="Gene3D" id="3.30.230.130">
    <property type="entry name" value="Cullin, Chain C, Domain 2"/>
    <property type="match status" value="1"/>
</dbReference>
<sequence>MAWLSNKKNAKAVRLLTPEPQADDRRTEDLWLPLRRAFDEILEKRSTSLNFDQLYKDAYAMVVRNEGERLYYGLREALQEHLVNKVRPLVLAKVDDDCLQTINQAWDDHQTSMEMISDIVKYVDHAYVPKNNVDSVNKLGVLLFRDEVAHCGDVRDHLRDVMLGLVKTEREGNPVDRVSLKKACEMLVALGLDSRSVYEEDFEKPFLVESAQFYALRGQHYIGTRDSLEYVAQVEQHINEESERAKQCLDESTVAAVLQVIEKELIWKHMKVVVDMEDSGVEHMLKNQMADDLARLFRFLKRVQGGVKTLLDCVSKYLRNLGRSVVNEHGDSVSLIPRVMELRDRFDHILQHSFNNEELARDMIAADFECILSNTRKSPEYLSAFIDDMLRKGIRNMTKQETDQLLDKVMAIFRALQEKDLFERYYKQHLAKRLLLNKSASDEAERTMVAKLRNECGCLFTSKMEAMFKDMNTSSNMMKQFKEAVSSCRVDLHGVDINVRVLTTGFWPLAAATQQSKIPVAPWSAYQVFQRFYLAKHNGRQLTLQPHLGWADLSAVFYGPAENEPSTSQTASTSSGELQPRTYVIQVTTYQMCVLMLFNRHDEISYQDIASETNIPETSLVRALNSLCMGKASEPVLTKTPASNEIENDHIFAVNDAFTSDLQKVKIESTSSKKNTAPKKAEPAVNLDEDRRYELEAAIVRIMKARKTLSHEDLLVEVTKLLQTRYTPSPAAFRKRVDALVDREYLEKVGEDPEVYSYVP</sequence>
<evidence type="ECO:0000259" key="6">
    <source>
        <dbReference type="PROSITE" id="PS50069"/>
    </source>
</evidence>
<dbReference type="GO" id="GO:0006511">
    <property type="term" value="P:ubiquitin-dependent protein catabolic process"/>
    <property type="evidence" value="ECO:0007669"/>
    <property type="project" value="InterPro"/>
</dbReference>
<dbReference type="SUPFAM" id="SSF75632">
    <property type="entry name" value="Cullin homology domain"/>
    <property type="match status" value="1"/>
</dbReference>
<dbReference type="GO" id="GO:0031625">
    <property type="term" value="F:ubiquitin protein ligase binding"/>
    <property type="evidence" value="ECO:0007669"/>
    <property type="project" value="InterPro"/>
</dbReference>
<proteinExistence type="inferred from homology"/>
<evidence type="ECO:0000313" key="8">
    <source>
        <dbReference type="Proteomes" id="UP000821837"/>
    </source>
</evidence>
<dbReference type="EMBL" id="JABSTV010001248">
    <property type="protein sequence ID" value="KAH7968453.1"/>
    <property type="molecule type" value="Genomic_DNA"/>
</dbReference>
<reference evidence="7" key="2">
    <citation type="submission" date="2021-09" db="EMBL/GenBank/DDBJ databases">
        <authorList>
            <person name="Jia N."/>
            <person name="Wang J."/>
            <person name="Shi W."/>
            <person name="Du L."/>
            <person name="Sun Y."/>
            <person name="Zhan W."/>
            <person name="Jiang J."/>
            <person name="Wang Q."/>
            <person name="Zhang B."/>
            <person name="Ji P."/>
            <person name="Sakyi L.B."/>
            <person name="Cui X."/>
            <person name="Yuan T."/>
            <person name="Jiang B."/>
            <person name="Yang W."/>
            <person name="Lam T.T.-Y."/>
            <person name="Chang Q."/>
            <person name="Ding S."/>
            <person name="Wang X."/>
            <person name="Zhu J."/>
            <person name="Ruan X."/>
            <person name="Zhao L."/>
            <person name="Wei J."/>
            <person name="Que T."/>
            <person name="Du C."/>
            <person name="Cheng J."/>
            <person name="Dai P."/>
            <person name="Han X."/>
            <person name="Huang E."/>
            <person name="Gao Y."/>
            <person name="Liu J."/>
            <person name="Shao H."/>
            <person name="Ye R."/>
            <person name="Li L."/>
            <person name="Wei W."/>
            <person name="Wang X."/>
            <person name="Wang C."/>
            <person name="Huo Q."/>
            <person name="Li W."/>
            <person name="Guo W."/>
            <person name="Chen H."/>
            <person name="Chen S."/>
            <person name="Zhou L."/>
            <person name="Zhou L."/>
            <person name="Ni X."/>
            <person name="Tian J."/>
            <person name="Zhou Y."/>
            <person name="Sheng Y."/>
            <person name="Liu T."/>
            <person name="Pan Y."/>
            <person name="Xia L."/>
            <person name="Li J."/>
            <person name="Zhao F."/>
            <person name="Cao W."/>
        </authorList>
    </citation>
    <scope>NUCLEOTIDE SEQUENCE</scope>
    <source>
        <strain evidence="7">Rsan-2018</strain>
        <tissue evidence="7">Larvae</tissue>
    </source>
</reference>
<dbReference type="InterPro" id="IPR001373">
    <property type="entry name" value="Cullin_N"/>
</dbReference>
<dbReference type="SMART" id="SM00884">
    <property type="entry name" value="Cullin_Nedd8"/>
    <property type="match status" value="1"/>
</dbReference>
<dbReference type="Pfam" id="PF00888">
    <property type="entry name" value="Cullin"/>
    <property type="match status" value="1"/>
</dbReference>
<dbReference type="VEuPathDB" id="VectorBase:RSAN_042614"/>
<dbReference type="Pfam" id="PF10557">
    <property type="entry name" value="Cullin_Nedd8"/>
    <property type="match status" value="1"/>
</dbReference>
<comment type="similarity">
    <text evidence="1 4 5">Belongs to the cullin family.</text>
</comment>
<dbReference type="InterPro" id="IPR045093">
    <property type="entry name" value="Cullin"/>
</dbReference>
<evidence type="ECO:0000256" key="3">
    <source>
        <dbReference type="ARBA" id="ARBA00022843"/>
    </source>
</evidence>
<evidence type="ECO:0000256" key="5">
    <source>
        <dbReference type="RuleBase" id="RU003829"/>
    </source>
</evidence>
<dbReference type="SUPFAM" id="SSF46785">
    <property type="entry name" value="Winged helix' DNA-binding domain"/>
    <property type="match status" value="1"/>
</dbReference>
<dbReference type="FunFam" id="1.20.1310.10:FF:000002">
    <property type="entry name" value="cullin-3 isoform X1"/>
    <property type="match status" value="1"/>
</dbReference>
<dbReference type="Pfam" id="PF26557">
    <property type="entry name" value="Cullin_AB"/>
    <property type="match status" value="1"/>
</dbReference>
<dbReference type="InterPro" id="IPR036317">
    <property type="entry name" value="Cullin_homology_sf"/>
</dbReference>
<dbReference type="Gene3D" id="1.10.10.10">
    <property type="entry name" value="Winged helix-like DNA-binding domain superfamily/Winged helix DNA-binding domain"/>
    <property type="match status" value="1"/>
</dbReference>
<evidence type="ECO:0000256" key="2">
    <source>
        <dbReference type="ARBA" id="ARBA00022499"/>
    </source>
</evidence>
<dbReference type="AlphaFoldDB" id="A0A9D4Q6G8"/>
<dbReference type="InterPro" id="IPR059120">
    <property type="entry name" value="Cullin-like_AB"/>
</dbReference>
<accession>A0A9D4Q6G8</accession>
<keyword evidence="2" id="KW-1017">Isopeptide bond</keyword>
<keyword evidence="3" id="KW-0832">Ubl conjugation</keyword>
<organism evidence="7 8">
    <name type="scientific">Rhipicephalus sanguineus</name>
    <name type="common">Brown dog tick</name>
    <name type="synonym">Ixodes sanguineus</name>
    <dbReference type="NCBI Taxonomy" id="34632"/>
    <lineage>
        <taxon>Eukaryota</taxon>
        <taxon>Metazoa</taxon>
        <taxon>Ecdysozoa</taxon>
        <taxon>Arthropoda</taxon>
        <taxon>Chelicerata</taxon>
        <taxon>Arachnida</taxon>
        <taxon>Acari</taxon>
        <taxon>Parasitiformes</taxon>
        <taxon>Ixodida</taxon>
        <taxon>Ixodoidea</taxon>
        <taxon>Ixodidae</taxon>
        <taxon>Rhipicephalinae</taxon>
        <taxon>Rhipicephalus</taxon>
        <taxon>Rhipicephalus</taxon>
    </lineage>
</organism>
<keyword evidence="8" id="KW-1185">Reference proteome</keyword>
<dbReference type="InterPro" id="IPR036388">
    <property type="entry name" value="WH-like_DNA-bd_sf"/>
</dbReference>
<dbReference type="Proteomes" id="UP000821837">
    <property type="component" value="Unassembled WGS sequence"/>
</dbReference>
<evidence type="ECO:0000256" key="4">
    <source>
        <dbReference type="PROSITE-ProRule" id="PRU00330"/>
    </source>
</evidence>
<gene>
    <name evidence="7" type="ORF">HPB52_008432</name>
</gene>
<dbReference type="FunFam" id="1.10.10.10:FF:000014">
    <property type="entry name" value="Cullin 1"/>
    <property type="match status" value="1"/>
</dbReference>
<reference evidence="7" key="1">
    <citation type="journal article" date="2020" name="Cell">
        <title>Large-Scale Comparative Analyses of Tick Genomes Elucidate Their Genetic Diversity and Vector Capacities.</title>
        <authorList>
            <consortium name="Tick Genome and Microbiome Consortium (TIGMIC)"/>
            <person name="Jia N."/>
            <person name="Wang J."/>
            <person name="Shi W."/>
            <person name="Du L."/>
            <person name="Sun Y."/>
            <person name="Zhan W."/>
            <person name="Jiang J.F."/>
            <person name="Wang Q."/>
            <person name="Zhang B."/>
            <person name="Ji P."/>
            <person name="Bell-Sakyi L."/>
            <person name="Cui X.M."/>
            <person name="Yuan T.T."/>
            <person name="Jiang B.G."/>
            <person name="Yang W.F."/>
            <person name="Lam T.T."/>
            <person name="Chang Q.C."/>
            <person name="Ding S.J."/>
            <person name="Wang X.J."/>
            <person name="Zhu J.G."/>
            <person name="Ruan X.D."/>
            <person name="Zhao L."/>
            <person name="Wei J.T."/>
            <person name="Ye R.Z."/>
            <person name="Que T.C."/>
            <person name="Du C.H."/>
            <person name="Zhou Y.H."/>
            <person name="Cheng J.X."/>
            <person name="Dai P.F."/>
            <person name="Guo W.B."/>
            <person name="Han X.H."/>
            <person name="Huang E.J."/>
            <person name="Li L.F."/>
            <person name="Wei W."/>
            <person name="Gao Y.C."/>
            <person name="Liu J.Z."/>
            <person name="Shao H.Z."/>
            <person name="Wang X."/>
            <person name="Wang C.C."/>
            <person name="Yang T.C."/>
            <person name="Huo Q.B."/>
            <person name="Li W."/>
            <person name="Chen H.Y."/>
            <person name="Chen S.E."/>
            <person name="Zhou L.G."/>
            <person name="Ni X.B."/>
            <person name="Tian J.H."/>
            <person name="Sheng Y."/>
            <person name="Liu T."/>
            <person name="Pan Y.S."/>
            <person name="Xia L.Y."/>
            <person name="Li J."/>
            <person name="Zhao F."/>
            <person name="Cao W.C."/>
        </authorList>
    </citation>
    <scope>NUCLEOTIDE SEQUENCE</scope>
    <source>
        <strain evidence="7">Rsan-2018</strain>
    </source>
</reference>
<dbReference type="SMART" id="SM00182">
    <property type="entry name" value="CULLIN"/>
    <property type="match status" value="1"/>
</dbReference>
<dbReference type="PROSITE" id="PS50069">
    <property type="entry name" value="CULLIN_2"/>
    <property type="match status" value="1"/>
</dbReference>
<comment type="caution">
    <text evidence="7">The sequence shown here is derived from an EMBL/GenBank/DDBJ whole genome shotgun (WGS) entry which is preliminary data.</text>
</comment>
<dbReference type="FunFam" id="1.20.1310.10:FF:000001">
    <property type="entry name" value="Cullin 3"/>
    <property type="match status" value="1"/>
</dbReference>
<dbReference type="Gene3D" id="1.20.1310.10">
    <property type="entry name" value="Cullin Repeats"/>
    <property type="match status" value="4"/>
</dbReference>
<evidence type="ECO:0000256" key="1">
    <source>
        <dbReference type="ARBA" id="ARBA00006019"/>
    </source>
</evidence>
<dbReference type="InterPro" id="IPR019559">
    <property type="entry name" value="Cullin_neddylation_domain"/>
</dbReference>
<dbReference type="SUPFAM" id="SSF74788">
    <property type="entry name" value="Cullin repeat-like"/>
    <property type="match status" value="1"/>
</dbReference>
<dbReference type="PANTHER" id="PTHR11932">
    <property type="entry name" value="CULLIN"/>
    <property type="match status" value="1"/>
</dbReference>